<dbReference type="Pfam" id="PF00098">
    <property type="entry name" value="zf-CCHC"/>
    <property type="match status" value="1"/>
</dbReference>
<evidence type="ECO:0000259" key="2">
    <source>
        <dbReference type="PROSITE" id="PS50158"/>
    </source>
</evidence>
<dbReference type="InterPro" id="IPR057811">
    <property type="entry name" value="RBD_ZCCHC3_2nd"/>
</dbReference>
<dbReference type="AlphaFoldDB" id="A0A6Q2YGX2"/>
<reference evidence="4" key="1">
    <citation type="journal article" date="2014" name="PLoS ONE">
        <title>The genome and linkage map of the northern pike (Esox lucius): conserved synteny revealed between the salmonid sister group and the Neoteleostei.</title>
        <authorList>
            <person name="Rondeau E.B."/>
            <person name="Minkley D.R."/>
            <person name="Leong J.S."/>
            <person name="Messmer A.M."/>
            <person name="Jantzen J.R."/>
            <person name="von Schalburg K.R."/>
            <person name="Lemon C."/>
            <person name="Bird N.H."/>
            <person name="Koop B.F."/>
        </authorList>
    </citation>
    <scope>NUCLEOTIDE SEQUENCE</scope>
</reference>
<dbReference type="SUPFAM" id="SSF57756">
    <property type="entry name" value="Retrovirus zinc finger-like domains"/>
    <property type="match status" value="1"/>
</dbReference>
<dbReference type="InterPro" id="IPR036875">
    <property type="entry name" value="Znf_CCHC_sf"/>
</dbReference>
<dbReference type="InterPro" id="IPR057810">
    <property type="entry name" value="RBD_ZCCHC3_1st"/>
</dbReference>
<dbReference type="GO" id="GO:0003690">
    <property type="term" value="F:double-stranded DNA binding"/>
    <property type="evidence" value="ECO:0007669"/>
    <property type="project" value="InterPro"/>
</dbReference>
<reference evidence="3" key="4">
    <citation type="submission" date="2025-09" db="UniProtKB">
        <authorList>
            <consortium name="Ensembl"/>
        </authorList>
    </citation>
    <scope>IDENTIFICATION</scope>
</reference>
<feature type="domain" description="CCHC-type" evidence="2">
    <location>
        <begin position="277"/>
        <end position="290"/>
    </location>
</feature>
<dbReference type="GO" id="GO:0003723">
    <property type="term" value="F:RNA binding"/>
    <property type="evidence" value="ECO:0007669"/>
    <property type="project" value="InterPro"/>
</dbReference>
<evidence type="ECO:0000313" key="4">
    <source>
        <dbReference type="Proteomes" id="UP000265140"/>
    </source>
</evidence>
<dbReference type="GeneTree" id="ENSGT00530000063983"/>
<keyword evidence="1" id="KW-0863">Zinc-finger</keyword>
<keyword evidence="1" id="KW-0862">Zinc</keyword>
<sequence length="357" mass="39696">VGDYVWALPSFCLSPFVENVAPHSLWGGRGITEDVAGLVLHPRKPWGPGGPSSAGFLSGVIVLGLLAKIKLCTAVPQPLNRKTIAGGRDGQSASAGQGNSLLHNAVRMIRKRQSEEQPPMQRLEFSRSVIQHELGYSPGDLNCLFKLPGPRETFEISFKTPEHLALFWHKTRQDTHSNILNKFHIEPITEPDRKTVTIIFYNETVTEYDIRTWLARHAQVDSDVRQIRDEDGIWTGARKCNITLRRDPAGTIKHLPSTIMLGNNRGQVFYYGMPKLCRNCGATGHLAANCTVIRCKNCGDEHFTKDCTEQRKCNLCGNEGHVFRNCPTSYKAATGPPRQPSGHRCRRFQLCAAGFGP</sequence>
<keyword evidence="1" id="KW-0479">Metal-binding</keyword>
<proteinExistence type="predicted"/>
<dbReference type="SMART" id="SM00343">
    <property type="entry name" value="ZnF_C2HC"/>
    <property type="match status" value="3"/>
</dbReference>
<reference evidence="3" key="2">
    <citation type="submission" date="2020-02" db="EMBL/GenBank/DDBJ databases">
        <title>Esox lucius (northern pike) genome, fEsoLuc1, primary haplotype.</title>
        <authorList>
            <person name="Myers G."/>
            <person name="Karagic N."/>
            <person name="Meyer A."/>
            <person name="Pippel M."/>
            <person name="Reichard M."/>
            <person name="Winkler S."/>
            <person name="Tracey A."/>
            <person name="Sims Y."/>
            <person name="Howe K."/>
            <person name="Rhie A."/>
            <person name="Formenti G."/>
            <person name="Durbin R."/>
            <person name="Fedrigo O."/>
            <person name="Jarvis E.D."/>
        </authorList>
    </citation>
    <scope>NUCLEOTIDE SEQUENCE [LARGE SCALE GENOMIC DNA]</scope>
</reference>
<gene>
    <name evidence="3" type="primary">CNMD</name>
</gene>
<reference evidence="3" key="3">
    <citation type="submission" date="2025-08" db="UniProtKB">
        <authorList>
            <consortium name="Ensembl"/>
        </authorList>
    </citation>
    <scope>IDENTIFICATION</scope>
</reference>
<protein>
    <recommendedName>
        <fullName evidence="2">CCHC-type domain-containing protein</fullName>
    </recommendedName>
</protein>
<organism evidence="3 4">
    <name type="scientific">Esox lucius</name>
    <name type="common">Northern pike</name>
    <dbReference type="NCBI Taxonomy" id="8010"/>
    <lineage>
        <taxon>Eukaryota</taxon>
        <taxon>Metazoa</taxon>
        <taxon>Chordata</taxon>
        <taxon>Craniata</taxon>
        <taxon>Vertebrata</taxon>
        <taxon>Euteleostomi</taxon>
        <taxon>Actinopterygii</taxon>
        <taxon>Neopterygii</taxon>
        <taxon>Teleostei</taxon>
        <taxon>Protacanthopterygii</taxon>
        <taxon>Esociformes</taxon>
        <taxon>Esocidae</taxon>
        <taxon>Esox</taxon>
    </lineage>
</organism>
<dbReference type="OMA" id="FMNIVIY"/>
<evidence type="ECO:0000313" key="3">
    <source>
        <dbReference type="Ensembl" id="ENSELUP00000065100.2"/>
    </source>
</evidence>
<dbReference type="PANTHER" id="PTHR22639">
    <property type="entry name" value="GAG-RELATED PROTEIN"/>
    <property type="match status" value="1"/>
</dbReference>
<accession>A0A6Q2YGX2</accession>
<feature type="domain" description="CCHC-type" evidence="2">
    <location>
        <begin position="311"/>
        <end position="327"/>
    </location>
</feature>
<dbReference type="GO" id="GO:0008270">
    <property type="term" value="F:zinc ion binding"/>
    <property type="evidence" value="ECO:0007669"/>
    <property type="project" value="UniProtKB-KW"/>
</dbReference>
<dbReference type="Pfam" id="PF23058">
    <property type="entry name" value="RBD_ZCCHC3_2nd"/>
    <property type="match status" value="1"/>
</dbReference>
<evidence type="ECO:0000256" key="1">
    <source>
        <dbReference type="PROSITE-ProRule" id="PRU00047"/>
    </source>
</evidence>
<dbReference type="Ensembl" id="ENSELUT00000070245.2">
    <property type="protein sequence ID" value="ENSELUP00000065100.2"/>
    <property type="gene ID" value="ENSELUG00000027929.2"/>
</dbReference>
<name>A0A6Q2YGX2_ESOLU</name>
<dbReference type="PANTHER" id="PTHR22639:SF3">
    <property type="entry name" value="ZINC FINGER CCHC DOMAIN-CONTAINING PROTEIN 3"/>
    <property type="match status" value="1"/>
</dbReference>
<dbReference type="InterPro" id="IPR001878">
    <property type="entry name" value="Znf_CCHC"/>
</dbReference>
<dbReference type="PROSITE" id="PS50158">
    <property type="entry name" value="ZF_CCHC"/>
    <property type="match status" value="2"/>
</dbReference>
<dbReference type="InterPro" id="IPR042509">
    <property type="entry name" value="ZCCHC3"/>
</dbReference>
<dbReference type="Gene3D" id="4.10.60.10">
    <property type="entry name" value="Zinc finger, CCHC-type"/>
    <property type="match status" value="1"/>
</dbReference>
<dbReference type="InParanoid" id="A0A6Q2YGX2"/>
<dbReference type="GO" id="GO:0002218">
    <property type="term" value="P:activation of innate immune response"/>
    <property type="evidence" value="ECO:0007669"/>
    <property type="project" value="InterPro"/>
</dbReference>
<keyword evidence="4" id="KW-1185">Reference proteome</keyword>
<dbReference type="Pfam" id="PF23057">
    <property type="entry name" value="RBD_ZCCHC3_1st"/>
    <property type="match status" value="1"/>
</dbReference>
<dbReference type="Proteomes" id="UP000265140">
    <property type="component" value="Chromosome 9"/>
</dbReference>